<comment type="caution">
    <text evidence="9">The sequence shown here is derived from an EMBL/GenBank/DDBJ whole genome shotgun (WGS) entry which is preliminary data.</text>
</comment>
<gene>
    <name evidence="9" type="ORF">CWI75_17000</name>
</gene>
<keyword evidence="2" id="KW-0813">Transport</keyword>
<proteinExistence type="predicted"/>
<dbReference type="Pfam" id="PF07690">
    <property type="entry name" value="MFS_1"/>
    <property type="match status" value="1"/>
</dbReference>
<dbReference type="InterPro" id="IPR036259">
    <property type="entry name" value="MFS_trans_sf"/>
</dbReference>
<keyword evidence="6 7" id="KW-0472">Membrane</keyword>
<evidence type="ECO:0000256" key="7">
    <source>
        <dbReference type="SAM" id="Phobius"/>
    </source>
</evidence>
<comment type="subcellular location">
    <subcellularLocation>
        <location evidence="1">Cell membrane</location>
        <topology evidence="1">Multi-pass membrane protein</topology>
    </subcellularLocation>
</comment>
<dbReference type="GO" id="GO:0022857">
    <property type="term" value="F:transmembrane transporter activity"/>
    <property type="evidence" value="ECO:0007669"/>
    <property type="project" value="InterPro"/>
</dbReference>
<sequence>MITKYPMTPLERRSVTSLALLYNFRMLGLFMVLPVLALYAAELDGATPALIGTALGIYGLSQACLQIPFGWLSDRIGRKPVIIGGLLIFALGSVVAACADTIYGVIAGRLLQGAGAIASSIMALVADLTREEQRTKAMAIVGASIGLAFALALVAGPLLAAYGGLELVLGLPRCLRCPVSRWCIGGCPARRPLASPMPRSVPGPT</sequence>
<evidence type="ECO:0000313" key="9">
    <source>
        <dbReference type="EMBL" id="PLW81136.1"/>
    </source>
</evidence>
<feature type="domain" description="Major facilitator superfamily (MFS) profile" evidence="8">
    <location>
        <begin position="14"/>
        <end position="205"/>
    </location>
</feature>
<feature type="transmembrane region" description="Helical" evidence="7">
    <location>
        <begin position="20"/>
        <end position="41"/>
    </location>
</feature>
<dbReference type="PROSITE" id="PS50850">
    <property type="entry name" value="MFS"/>
    <property type="match status" value="1"/>
</dbReference>
<feature type="transmembrane region" description="Helical" evidence="7">
    <location>
        <begin position="81"/>
        <end position="104"/>
    </location>
</feature>
<dbReference type="InterPro" id="IPR011701">
    <property type="entry name" value="MFS"/>
</dbReference>
<dbReference type="GO" id="GO:0005886">
    <property type="term" value="C:plasma membrane"/>
    <property type="evidence" value="ECO:0007669"/>
    <property type="project" value="UniProtKB-SubCell"/>
</dbReference>
<evidence type="ECO:0000256" key="5">
    <source>
        <dbReference type="ARBA" id="ARBA00022989"/>
    </source>
</evidence>
<dbReference type="Gene3D" id="1.20.1250.20">
    <property type="entry name" value="MFS general substrate transporter like domains"/>
    <property type="match status" value="1"/>
</dbReference>
<dbReference type="SUPFAM" id="SSF103473">
    <property type="entry name" value="MFS general substrate transporter"/>
    <property type="match status" value="1"/>
</dbReference>
<evidence type="ECO:0000256" key="1">
    <source>
        <dbReference type="ARBA" id="ARBA00004651"/>
    </source>
</evidence>
<dbReference type="InterPro" id="IPR020846">
    <property type="entry name" value="MFS_dom"/>
</dbReference>
<dbReference type="AlphaFoldDB" id="A0A2N5XYC0"/>
<dbReference type="PANTHER" id="PTHR23517">
    <property type="entry name" value="RESISTANCE PROTEIN MDTM, PUTATIVE-RELATED-RELATED"/>
    <property type="match status" value="1"/>
</dbReference>
<organism evidence="9 10">
    <name type="scientific">Kineobactrum sediminis</name>
    <dbReference type="NCBI Taxonomy" id="1905677"/>
    <lineage>
        <taxon>Bacteria</taxon>
        <taxon>Pseudomonadati</taxon>
        <taxon>Pseudomonadota</taxon>
        <taxon>Gammaproteobacteria</taxon>
        <taxon>Cellvibrionales</taxon>
        <taxon>Halieaceae</taxon>
        <taxon>Kineobactrum</taxon>
    </lineage>
</organism>
<keyword evidence="4 7" id="KW-0812">Transmembrane</keyword>
<protein>
    <recommendedName>
        <fullName evidence="8">Major facilitator superfamily (MFS) profile domain-containing protein</fullName>
    </recommendedName>
</protein>
<keyword evidence="3" id="KW-1003">Cell membrane</keyword>
<evidence type="ECO:0000256" key="2">
    <source>
        <dbReference type="ARBA" id="ARBA00022448"/>
    </source>
</evidence>
<feature type="transmembrane region" description="Helical" evidence="7">
    <location>
        <begin position="110"/>
        <end position="128"/>
    </location>
</feature>
<reference evidence="10" key="1">
    <citation type="submission" date="2017-11" db="EMBL/GenBank/DDBJ databases">
        <title>The draft genome sequence of Chromatocurvus sp. F02.</title>
        <authorList>
            <person name="Du Z.-J."/>
            <person name="Chang Y.-Q."/>
        </authorList>
    </citation>
    <scope>NUCLEOTIDE SEQUENCE [LARGE SCALE GENOMIC DNA]</scope>
    <source>
        <strain evidence="10">F02</strain>
    </source>
</reference>
<dbReference type="OrthoDB" id="9764259at2"/>
<accession>A0A2N5XYC0</accession>
<evidence type="ECO:0000256" key="6">
    <source>
        <dbReference type="ARBA" id="ARBA00023136"/>
    </source>
</evidence>
<dbReference type="Proteomes" id="UP000234845">
    <property type="component" value="Unassembled WGS sequence"/>
</dbReference>
<evidence type="ECO:0000256" key="4">
    <source>
        <dbReference type="ARBA" id="ARBA00022692"/>
    </source>
</evidence>
<keyword evidence="5 7" id="KW-1133">Transmembrane helix</keyword>
<evidence type="ECO:0000256" key="3">
    <source>
        <dbReference type="ARBA" id="ARBA00022475"/>
    </source>
</evidence>
<feature type="transmembrane region" description="Helical" evidence="7">
    <location>
        <begin position="47"/>
        <end position="69"/>
    </location>
</feature>
<evidence type="ECO:0000259" key="8">
    <source>
        <dbReference type="PROSITE" id="PS50850"/>
    </source>
</evidence>
<evidence type="ECO:0000313" key="10">
    <source>
        <dbReference type="Proteomes" id="UP000234845"/>
    </source>
</evidence>
<feature type="transmembrane region" description="Helical" evidence="7">
    <location>
        <begin position="140"/>
        <end position="162"/>
    </location>
</feature>
<name>A0A2N5XYC0_9GAMM</name>
<dbReference type="InterPro" id="IPR050171">
    <property type="entry name" value="MFS_Transporters"/>
</dbReference>
<dbReference type="PANTHER" id="PTHR23517:SF2">
    <property type="entry name" value="MULTIDRUG RESISTANCE PROTEIN MDTH"/>
    <property type="match status" value="1"/>
</dbReference>
<dbReference type="EMBL" id="PKLZ01000016">
    <property type="protein sequence ID" value="PLW81136.1"/>
    <property type="molecule type" value="Genomic_DNA"/>
</dbReference>
<keyword evidence="10" id="KW-1185">Reference proteome</keyword>